<evidence type="ECO:0000256" key="2">
    <source>
        <dbReference type="SAM" id="SignalP"/>
    </source>
</evidence>
<protein>
    <submittedName>
        <fullName evidence="3">Uncharacterized protein</fullName>
    </submittedName>
</protein>
<accession>A0A9N9WDD5</accession>
<gene>
    <name evidence="3" type="ORF">DIATSA_LOCUS5232</name>
</gene>
<feature type="signal peptide" evidence="2">
    <location>
        <begin position="1"/>
        <end position="25"/>
    </location>
</feature>
<sequence length="381" mass="38533">MGKKKYTFVLIHFLLIKTSLLSVIAQKRVNKIWQPDNIRVKRQEGYVYDKPSVSFDLPTRPSTVATVVPSSDKTQSQYMFYAYPTPTKGPDDTVNIGFSTTGATTAGTGTLAPATIAAANIGVSSSTSGTVGYNYGAPRPGSPGPQSGLCTSGYNCDSVSSNTGSTQASSSTSGMTGYNYGTSNSVSTGSQSGLCASGYNCNTVSSNTGSTQSSSPTSGITGYNYGTPNPVSTGSESSLCTSGYNCNTISPNSGATQVTGTVSTNAPSYLPPLSTGSGSTSNAGVSVNRPSSPGSTVSSVSIQTGANTVQPIPNNVLTVKPGDSGYLPPSSPSLGTSPGRTSSPPSTPVIPSEYLPPVSLPGAGPTTTVSTPASTYLPPVF</sequence>
<evidence type="ECO:0000313" key="3">
    <source>
        <dbReference type="EMBL" id="CAG9787346.1"/>
    </source>
</evidence>
<organism evidence="3 4">
    <name type="scientific">Diatraea saccharalis</name>
    <name type="common">sugarcane borer</name>
    <dbReference type="NCBI Taxonomy" id="40085"/>
    <lineage>
        <taxon>Eukaryota</taxon>
        <taxon>Metazoa</taxon>
        <taxon>Ecdysozoa</taxon>
        <taxon>Arthropoda</taxon>
        <taxon>Hexapoda</taxon>
        <taxon>Insecta</taxon>
        <taxon>Pterygota</taxon>
        <taxon>Neoptera</taxon>
        <taxon>Endopterygota</taxon>
        <taxon>Lepidoptera</taxon>
        <taxon>Glossata</taxon>
        <taxon>Ditrysia</taxon>
        <taxon>Pyraloidea</taxon>
        <taxon>Crambidae</taxon>
        <taxon>Crambinae</taxon>
        <taxon>Diatraea</taxon>
    </lineage>
</organism>
<proteinExistence type="predicted"/>
<feature type="chain" id="PRO_5040462320" evidence="2">
    <location>
        <begin position="26"/>
        <end position="381"/>
    </location>
</feature>
<feature type="compositionally biased region" description="Polar residues" evidence="1">
    <location>
        <begin position="274"/>
        <end position="289"/>
    </location>
</feature>
<name>A0A9N9WDD5_9NEOP</name>
<dbReference type="OrthoDB" id="7487824at2759"/>
<feature type="compositionally biased region" description="Polar residues" evidence="1">
    <location>
        <begin position="365"/>
        <end position="374"/>
    </location>
</feature>
<keyword evidence="2" id="KW-0732">Signal</keyword>
<feature type="region of interest" description="Disordered" evidence="1">
    <location>
        <begin position="273"/>
        <end position="299"/>
    </location>
</feature>
<evidence type="ECO:0000313" key="4">
    <source>
        <dbReference type="Proteomes" id="UP001153714"/>
    </source>
</evidence>
<dbReference type="AlphaFoldDB" id="A0A9N9WDD5"/>
<reference evidence="3" key="1">
    <citation type="submission" date="2021-12" db="EMBL/GenBank/DDBJ databases">
        <authorList>
            <person name="King R."/>
        </authorList>
    </citation>
    <scope>NUCLEOTIDE SEQUENCE</scope>
</reference>
<feature type="compositionally biased region" description="Low complexity" evidence="1">
    <location>
        <begin position="321"/>
        <end position="352"/>
    </location>
</feature>
<dbReference type="Proteomes" id="UP001153714">
    <property type="component" value="Chromosome 17"/>
</dbReference>
<keyword evidence="4" id="KW-1185">Reference proteome</keyword>
<evidence type="ECO:0000256" key="1">
    <source>
        <dbReference type="SAM" id="MobiDB-lite"/>
    </source>
</evidence>
<reference evidence="3" key="2">
    <citation type="submission" date="2022-10" db="EMBL/GenBank/DDBJ databases">
        <authorList>
            <consortium name="ENA_rothamsted_submissions"/>
            <consortium name="culmorum"/>
            <person name="King R."/>
        </authorList>
    </citation>
    <scope>NUCLEOTIDE SEQUENCE</scope>
</reference>
<feature type="compositionally biased region" description="Low complexity" evidence="1">
    <location>
        <begin position="290"/>
        <end position="299"/>
    </location>
</feature>
<dbReference type="EMBL" id="OU893348">
    <property type="protein sequence ID" value="CAG9787346.1"/>
    <property type="molecule type" value="Genomic_DNA"/>
</dbReference>
<feature type="region of interest" description="Disordered" evidence="1">
    <location>
        <begin position="311"/>
        <end position="381"/>
    </location>
</feature>